<dbReference type="PANTHER" id="PTHR43531:SF11">
    <property type="entry name" value="METHYL-ACCEPTING CHEMOTAXIS PROTEIN 3"/>
    <property type="match status" value="1"/>
</dbReference>
<comment type="caution">
    <text evidence="6">The sequence shown here is derived from an EMBL/GenBank/DDBJ whole genome shotgun (WGS) entry which is preliminary data.</text>
</comment>
<comment type="similarity">
    <text evidence="2">Belongs to the methyl-accepting chemotaxis (MCP) protein family.</text>
</comment>
<accession>A0A6L8LFY0</accession>
<reference evidence="6 7" key="1">
    <citation type="submission" date="2020-01" db="EMBL/GenBank/DDBJ databases">
        <authorList>
            <person name="Chen S."/>
        </authorList>
    </citation>
    <scope>NUCLEOTIDE SEQUENCE [LARGE SCALE GENOMIC DNA]</scope>
    <source>
        <strain evidence="6 7">GS-10</strain>
    </source>
</reference>
<evidence type="ECO:0000256" key="1">
    <source>
        <dbReference type="ARBA" id="ARBA00022500"/>
    </source>
</evidence>
<evidence type="ECO:0000256" key="3">
    <source>
        <dbReference type="PROSITE-ProRule" id="PRU00284"/>
    </source>
</evidence>
<evidence type="ECO:0000256" key="4">
    <source>
        <dbReference type="SAM" id="MobiDB-lite"/>
    </source>
</evidence>
<dbReference type="Proteomes" id="UP000479043">
    <property type="component" value="Unassembled WGS sequence"/>
</dbReference>
<dbReference type="GO" id="GO:0005886">
    <property type="term" value="C:plasma membrane"/>
    <property type="evidence" value="ECO:0007669"/>
    <property type="project" value="TreeGrafter"/>
</dbReference>
<dbReference type="AlphaFoldDB" id="A0A6L8LFY0"/>
<evidence type="ECO:0000313" key="7">
    <source>
        <dbReference type="Proteomes" id="UP000479043"/>
    </source>
</evidence>
<dbReference type="Pfam" id="PF00015">
    <property type="entry name" value="MCPsignal"/>
    <property type="match status" value="1"/>
</dbReference>
<proteinExistence type="inferred from homology"/>
<gene>
    <name evidence="6" type="ORF">GR167_05320</name>
</gene>
<dbReference type="InterPro" id="IPR004089">
    <property type="entry name" value="MCPsignal_dom"/>
</dbReference>
<dbReference type="InterPro" id="IPR024478">
    <property type="entry name" value="HlyB_4HB_MCP"/>
</dbReference>
<dbReference type="SUPFAM" id="SSF58104">
    <property type="entry name" value="Methyl-accepting chemotaxis protein (MCP) signaling domain"/>
    <property type="match status" value="1"/>
</dbReference>
<dbReference type="Pfam" id="PF12729">
    <property type="entry name" value="4HB_MCP_1"/>
    <property type="match status" value="1"/>
</dbReference>
<sequence length="687" mass="72960">MTLKFKLSAVFTLVVLLAAAGIGLGILKMGELKAEFDDVLSRKVRGVELANEIRTESIQIARNEKVLLLEPRKEQKDARAADMDKRAEKIEGLVAELREVSEPSDQALLDAFEKEWENYLFASYKVRDASGLQSILKARETLQNEGVESYQAVAAAMKKLKDQLIANESAAAEFGGMGGSKEYAAIAELEAAILRIRVNVYSTLASAVDPETVKKLADRTHDRIASMMETLAVAEQALPDVYNDNLVELKNAGEIWLPYIELGLSKSLENGDYTALQISNNAAANARRTADAQLATLVERLQVRMTNAQTNVAAAYEMSKRLQIGALIVMTLIASSAAIWIVRGIYRQLGGEPAYAQDVLTQIAEGDLTVAIKTREGDSSSLLAALANMTARLKDVVGDVTAASRNVASGSEEMAASSEQLSQGASEQAASSEETSASIEEMAATINQTAENTNQTESIARKAAQDAETSGKAVGEAVSAMETIADKIMVIQEIARQTDLLALNAAVEAARAGDHGRGFAVVASEVRKLAERSQEAATEISGLSGETVRSAQAAGELLNNLVPDIQKTAELVSGISSANVELNAGAGQISVAIQQLDTVTQQNSSAAEQMSTAAVGLSEQAELLQKTISFFKLELPTETLGAPANTQPSVALKAAAAPEKKPEGVVLDVTSADDDDDEADFIRVANG</sequence>
<feature type="domain" description="Methyl-accepting transducer" evidence="5">
    <location>
        <begin position="403"/>
        <end position="618"/>
    </location>
</feature>
<dbReference type="EMBL" id="WWEN01000002">
    <property type="protein sequence ID" value="MYM54715.1"/>
    <property type="molecule type" value="Genomic_DNA"/>
</dbReference>
<evidence type="ECO:0000256" key="2">
    <source>
        <dbReference type="ARBA" id="ARBA00029447"/>
    </source>
</evidence>
<protein>
    <submittedName>
        <fullName evidence="6">Methyl-accepting chemotaxis protein</fullName>
    </submittedName>
</protein>
<name>A0A6L8LFY0_9RHOB</name>
<dbReference type="SMART" id="SM00283">
    <property type="entry name" value="MA"/>
    <property type="match status" value="1"/>
</dbReference>
<dbReference type="Gene3D" id="1.10.287.950">
    <property type="entry name" value="Methyl-accepting chemotaxis protein"/>
    <property type="match status" value="1"/>
</dbReference>
<keyword evidence="7" id="KW-1185">Reference proteome</keyword>
<dbReference type="InterPro" id="IPR051310">
    <property type="entry name" value="MCP_chemotaxis"/>
</dbReference>
<evidence type="ECO:0000259" key="5">
    <source>
        <dbReference type="PROSITE" id="PS50111"/>
    </source>
</evidence>
<dbReference type="PANTHER" id="PTHR43531">
    <property type="entry name" value="PROTEIN ICFG"/>
    <property type="match status" value="1"/>
</dbReference>
<evidence type="ECO:0000313" key="6">
    <source>
        <dbReference type="EMBL" id="MYM54715.1"/>
    </source>
</evidence>
<feature type="region of interest" description="Disordered" evidence="4">
    <location>
        <begin position="409"/>
        <end position="438"/>
    </location>
</feature>
<dbReference type="GO" id="GO:0004888">
    <property type="term" value="F:transmembrane signaling receptor activity"/>
    <property type="evidence" value="ECO:0007669"/>
    <property type="project" value="TreeGrafter"/>
</dbReference>
<keyword evidence="1" id="KW-0145">Chemotaxis</keyword>
<organism evidence="6 7">
    <name type="scientific">Thalassovita mangrovi</name>
    <dbReference type="NCBI Taxonomy" id="2692236"/>
    <lineage>
        <taxon>Bacteria</taxon>
        <taxon>Pseudomonadati</taxon>
        <taxon>Pseudomonadota</taxon>
        <taxon>Alphaproteobacteria</taxon>
        <taxon>Rhodobacterales</taxon>
        <taxon>Roseobacteraceae</taxon>
        <taxon>Thalassovita</taxon>
    </lineage>
</organism>
<dbReference type="GO" id="GO:0007165">
    <property type="term" value="P:signal transduction"/>
    <property type="evidence" value="ECO:0007669"/>
    <property type="project" value="UniProtKB-KW"/>
</dbReference>
<dbReference type="PROSITE" id="PS50111">
    <property type="entry name" value="CHEMOTAXIS_TRANSDUC_2"/>
    <property type="match status" value="1"/>
</dbReference>
<dbReference type="RefSeq" id="WP_160972389.1">
    <property type="nucleotide sequence ID" value="NZ_WWEN01000002.1"/>
</dbReference>
<keyword evidence="3" id="KW-0807">Transducer</keyword>
<dbReference type="GO" id="GO:0006935">
    <property type="term" value="P:chemotaxis"/>
    <property type="evidence" value="ECO:0007669"/>
    <property type="project" value="UniProtKB-KW"/>
</dbReference>